<dbReference type="GeneID" id="1136484"/>
<comment type="similarity">
    <text evidence="2">Belongs to the NAD(P)-dependent epimerase/dehydratase family.</text>
</comment>
<dbReference type="KEGG" id="atu:Atu4610"/>
<organism evidence="5 6">
    <name type="scientific">Agrobacterium fabrum (strain C58 / ATCC 33970)</name>
    <name type="common">Agrobacterium tumefaciens (strain C58)</name>
    <dbReference type="NCBI Taxonomy" id="176299"/>
    <lineage>
        <taxon>Bacteria</taxon>
        <taxon>Pseudomonadati</taxon>
        <taxon>Pseudomonadota</taxon>
        <taxon>Alphaproteobacteria</taxon>
        <taxon>Hyphomicrobiales</taxon>
        <taxon>Rhizobiaceae</taxon>
        <taxon>Rhizobium/Agrobacterium group</taxon>
        <taxon>Agrobacterium</taxon>
        <taxon>Agrobacterium tumefaciens complex</taxon>
    </lineage>
</organism>
<comment type="pathway">
    <text evidence="1">Bacterial outer membrane biogenesis; LPS O-antigen biosynthesis.</text>
</comment>
<name>A9CGW4_AGRFC</name>
<dbReference type="OrthoDB" id="9801785at2"/>
<dbReference type="Pfam" id="PF16363">
    <property type="entry name" value="GDP_Man_Dehyd"/>
    <property type="match status" value="1"/>
</dbReference>
<feature type="domain" description="NAD-dependent epimerase/dehydratase" evidence="3">
    <location>
        <begin position="181"/>
        <end position="285"/>
    </location>
</feature>
<dbReference type="AlphaFoldDB" id="A9CGW4"/>
<gene>
    <name evidence="5" type="ordered locus">Atu4610</name>
</gene>
<reference evidence="5 6" key="1">
    <citation type="journal article" date="2001" name="Science">
        <title>The genome of the natural genetic engineer Agrobacterium tumefaciens C58.</title>
        <authorList>
            <person name="Wood D.W."/>
            <person name="Setubal J.C."/>
            <person name="Kaul R."/>
            <person name="Monks D.E."/>
            <person name="Kitajima J.P."/>
            <person name="Okura V.K."/>
            <person name="Zhou Y."/>
            <person name="Chen L."/>
            <person name="Wood G.E."/>
            <person name="Almeida N.F.Jr."/>
            <person name="Woo L."/>
            <person name="Chen Y."/>
            <person name="Paulsen I.T."/>
            <person name="Eisen J.A."/>
            <person name="Karp P.D."/>
            <person name="Bovee D.Sr."/>
            <person name="Chapman P."/>
            <person name="Clendenning J."/>
            <person name="Deatherage G."/>
            <person name="Gillet W."/>
            <person name="Grant C."/>
            <person name="Kutyavin T."/>
            <person name="Levy R."/>
            <person name="Li M.J."/>
            <person name="McClelland E."/>
            <person name="Palmieri A."/>
            <person name="Raymond C."/>
            <person name="Rouse G."/>
            <person name="Saenphimmachak C."/>
            <person name="Wu Z."/>
            <person name="Romero P."/>
            <person name="Gordon D."/>
            <person name="Zhang S."/>
            <person name="Yoo H."/>
            <person name="Tao Y."/>
            <person name="Biddle P."/>
            <person name="Jung M."/>
            <person name="Krespan W."/>
            <person name="Perry M."/>
            <person name="Gordon-Kamm B."/>
            <person name="Liao L."/>
            <person name="Kim S."/>
            <person name="Hendrick C."/>
            <person name="Zhao Z.Y."/>
            <person name="Dolan M."/>
            <person name="Chumley F."/>
            <person name="Tingey S.V."/>
            <person name="Tomb J.F."/>
            <person name="Gordon M.P."/>
            <person name="Olson M.V."/>
            <person name="Nester E.W."/>
        </authorList>
    </citation>
    <scope>NUCLEOTIDE SEQUENCE [LARGE SCALE GENOMIC DNA]</scope>
    <source>
        <strain evidence="6">C58 / ATCC 33970</strain>
    </source>
</reference>
<dbReference type="InterPro" id="IPR036291">
    <property type="entry name" value="NAD(P)-bd_dom_sf"/>
</dbReference>
<reference evidence="5 6" key="2">
    <citation type="journal article" date="2001" name="Science">
        <title>Genome sequence of the plant pathogen and biotechnology agent Agrobacterium tumefaciens C58.</title>
        <authorList>
            <person name="Goodner B."/>
            <person name="Hinkle G."/>
            <person name="Gattung S."/>
            <person name="Miller N."/>
            <person name="Blanchard M."/>
            <person name="Qurollo B."/>
            <person name="Goldman B.S."/>
            <person name="Cao Y."/>
            <person name="Askenazi M."/>
            <person name="Halling C."/>
            <person name="Mullin L."/>
            <person name="Houmiel K."/>
            <person name="Gordon J."/>
            <person name="Vaudin M."/>
            <person name="Iartchouk O."/>
            <person name="Epp A."/>
            <person name="Liu F."/>
            <person name="Wollam C."/>
            <person name="Allinger M."/>
            <person name="Doughty D."/>
            <person name="Scott C."/>
            <person name="Lappas C."/>
            <person name="Markelz B."/>
            <person name="Flanagan C."/>
            <person name="Crowell C."/>
            <person name="Gurson J."/>
            <person name="Lomo C."/>
            <person name="Sear C."/>
            <person name="Strub G."/>
            <person name="Cielo C."/>
            <person name="Slater S."/>
        </authorList>
    </citation>
    <scope>NUCLEOTIDE SEQUENCE [LARGE SCALE GENOMIC DNA]</scope>
    <source>
        <strain evidence="6">C58 / ATCC 33970</strain>
    </source>
</reference>
<dbReference type="InterPro" id="IPR001509">
    <property type="entry name" value="Epimerase_deHydtase"/>
</dbReference>
<evidence type="ECO:0000313" key="6">
    <source>
        <dbReference type="Proteomes" id="UP000000813"/>
    </source>
</evidence>
<dbReference type="InterPro" id="IPR016040">
    <property type="entry name" value="NAD(P)-bd_dom"/>
</dbReference>
<evidence type="ECO:0000313" key="5">
    <source>
        <dbReference type="EMBL" id="AAK88835.1"/>
    </source>
</evidence>
<dbReference type="PIR" id="AF3123">
    <property type="entry name" value="AF3123"/>
</dbReference>
<dbReference type="EMBL" id="AE007870">
    <property type="protein sequence ID" value="AAK88835.1"/>
    <property type="molecule type" value="Genomic_DNA"/>
</dbReference>
<evidence type="ECO:0000259" key="3">
    <source>
        <dbReference type="Pfam" id="PF01370"/>
    </source>
</evidence>
<dbReference type="Proteomes" id="UP000000813">
    <property type="component" value="Chromosome linear"/>
</dbReference>
<accession>A9CGW4</accession>
<dbReference type="Gene3D" id="3.40.50.720">
    <property type="entry name" value="NAD(P)-binding Rossmann-like Domain"/>
    <property type="match status" value="1"/>
</dbReference>
<dbReference type="SUPFAM" id="SSF51735">
    <property type="entry name" value="NAD(P)-binding Rossmann-fold domains"/>
    <property type="match status" value="1"/>
</dbReference>
<dbReference type="PIR" id="A96164">
    <property type="entry name" value="A96164"/>
</dbReference>
<dbReference type="Pfam" id="PF01370">
    <property type="entry name" value="Epimerase"/>
    <property type="match status" value="1"/>
</dbReference>
<dbReference type="PhylomeDB" id="A9CGW4"/>
<proteinExistence type="inferred from homology"/>
<evidence type="ECO:0000256" key="2">
    <source>
        <dbReference type="ARBA" id="ARBA00007637"/>
    </source>
</evidence>
<evidence type="ECO:0000259" key="4">
    <source>
        <dbReference type="Pfam" id="PF16363"/>
    </source>
</evidence>
<feature type="domain" description="NAD(P)-binding" evidence="4">
    <location>
        <begin position="6"/>
        <end position="133"/>
    </location>
</feature>
<dbReference type="RefSeq" id="WP_010974008.1">
    <property type="nucleotide sequence ID" value="NC_003063.2"/>
</dbReference>
<evidence type="ECO:0000256" key="1">
    <source>
        <dbReference type="ARBA" id="ARBA00005125"/>
    </source>
</evidence>
<protein>
    <submittedName>
        <fullName evidence="5">Sugar nucleotide epimerase/dehydratase</fullName>
    </submittedName>
</protein>
<dbReference type="STRING" id="176299.Atu4610"/>
<dbReference type="EnsemblBacteria" id="AAK88835">
    <property type="protein sequence ID" value="AAK88835"/>
    <property type="gene ID" value="Atu4610"/>
</dbReference>
<dbReference type="PANTHER" id="PTHR43000">
    <property type="entry name" value="DTDP-D-GLUCOSE 4,6-DEHYDRATASE-RELATED"/>
    <property type="match status" value="1"/>
</dbReference>
<dbReference type="BioCyc" id="AGRO:ATU4610-MONOMER"/>
<keyword evidence="6" id="KW-1185">Reference proteome</keyword>
<dbReference type="HOGENOM" id="CLU_007383_1_7_5"/>
<dbReference type="eggNOG" id="COG0451">
    <property type="taxonomic scope" value="Bacteria"/>
</dbReference>
<sequence>MRDCILVTGGAGFIGSALSKLICASDLPVVTVDSFLEQVHPSGERSEFMDDRVILLKRDVRDANTWADLLAEYRPVKIVHLAAETGTAQSLTEATRHASVNVVGTTEMLDAFARANVRPNRIVLASSRAIYGEGMWRDTSTGVDFYPKPRTHEMLAKGQWVPSGPSGAAAIPLPHNASIVVPRPTSVYGATKLAQEHVLASWCGAFGVPLSILRLQNVYGEGQSPYNSYTGIINVFHRLAREGQAIPVYEDGLIGRDFVHIDDVVEVIARVLADNSGVDHKFDVGTGTETTILEAAEVIAELHGAAKPVICGKFRDGDVRAAIADVGAMRAATGVSSKVSFVEGSKRVGDWLIRRGHI</sequence>
<dbReference type="PATRIC" id="fig|176299.10.peg.4416"/>